<keyword evidence="2" id="KW-0560">Oxidoreductase</keyword>
<evidence type="ECO:0000259" key="3">
    <source>
        <dbReference type="SMART" id="SM00822"/>
    </source>
</evidence>
<dbReference type="RefSeq" id="WP_062041345.1">
    <property type="nucleotide sequence ID" value="NZ_DF968182.1"/>
</dbReference>
<dbReference type="InterPro" id="IPR002347">
    <property type="entry name" value="SDR_fam"/>
</dbReference>
<dbReference type="InterPro" id="IPR057326">
    <property type="entry name" value="KR_dom"/>
</dbReference>
<accession>A0A0S7C3S9</accession>
<dbReference type="OrthoDB" id="9803333at2"/>
<evidence type="ECO:0000313" key="5">
    <source>
        <dbReference type="Proteomes" id="UP000053091"/>
    </source>
</evidence>
<evidence type="ECO:0000313" key="4">
    <source>
        <dbReference type="EMBL" id="GAP43737.1"/>
    </source>
</evidence>
<dbReference type="Proteomes" id="UP000053091">
    <property type="component" value="Unassembled WGS sequence"/>
</dbReference>
<feature type="domain" description="Ketoreductase" evidence="3">
    <location>
        <begin position="9"/>
        <end position="183"/>
    </location>
</feature>
<dbReference type="PANTHER" id="PTHR43477">
    <property type="entry name" value="DIHYDROANTICAPSIN 7-DEHYDROGENASE"/>
    <property type="match status" value="1"/>
</dbReference>
<dbReference type="Pfam" id="PF13561">
    <property type="entry name" value="adh_short_C2"/>
    <property type="match status" value="1"/>
</dbReference>
<sequence>MNAFDLSGKTILVTGASSGLGRQTAITASGYGAGVVITGRDTARLNETFQLLEGDGHQQITADLTLQPDIDRLVAALPVLNGVVYSTGISDLAPARFITAETIAKTFRVSFDAAVLLTAGLLGKKKLAKNQCSLVYISSISTRYPFVGGAMYISAKAALEAYARVLALELAPKGIRVNCVAPAFVRTPMLDDTAANYSQEAVNMIEARQILGLGDPEDVANSIVYYLSDASKWVSATSLVLGGG</sequence>
<dbReference type="SUPFAM" id="SSF51735">
    <property type="entry name" value="NAD(P)-binding Rossmann-fold domains"/>
    <property type="match status" value="1"/>
</dbReference>
<dbReference type="CDD" id="cd05233">
    <property type="entry name" value="SDR_c"/>
    <property type="match status" value="1"/>
</dbReference>
<dbReference type="AlphaFoldDB" id="A0A0S7C3S9"/>
<dbReference type="STRING" id="1678841.TBC1_111895"/>
<dbReference type="PRINTS" id="PR00081">
    <property type="entry name" value="GDHRDH"/>
</dbReference>
<comment type="similarity">
    <text evidence="1">Belongs to the short-chain dehydrogenases/reductases (SDR) family.</text>
</comment>
<evidence type="ECO:0000256" key="1">
    <source>
        <dbReference type="ARBA" id="ARBA00006484"/>
    </source>
</evidence>
<dbReference type="Gene3D" id="3.40.50.720">
    <property type="entry name" value="NAD(P)-binding Rossmann-like Domain"/>
    <property type="match status" value="1"/>
</dbReference>
<name>A0A0S7C3S9_9BACT</name>
<gene>
    <name evidence="4" type="ORF">TBC1_111895</name>
</gene>
<proteinExistence type="inferred from homology"/>
<keyword evidence="5" id="KW-1185">Reference proteome</keyword>
<evidence type="ECO:0000256" key="2">
    <source>
        <dbReference type="ARBA" id="ARBA00023002"/>
    </source>
</evidence>
<reference evidence="4" key="1">
    <citation type="journal article" date="2015" name="Genome Announc.">
        <title>Draft Genome Sequence of Bacteroidales Strain TBC1, a Novel Isolate from a Methanogenic Wastewater Treatment System.</title>
        <authorList>
            <person name="Tourlousse D.M."/>
            <person name="Matsuura N."/>
            <person name="Sun L."/>
            <person name="Toyonaga M."/>
            <person name="Kuroda K."/>
            <person name="Ohashi A."/>
            <person name="Cruz R."/>
            <person name="Yamaguchi T."/>
            <person name="Sekiguchi Y."/>
        </authorList>
    </citation>
    <scope>NUCLEOTIDE SEQUENCE [LARGE SCALE GENOMIC DNA]</scope>
    <source>
        <strain evidence="4">TBC1</strain>
    </source>
</reference>
<dbReference type="InterPro" id="IPR036291">
    <property type="entry name" value="NAD(P)-bd_dom_sf"/>
</dbReference>
<dbReference type="GO" id="GO:0016491">
    <property type="term" value="F:oxidoreductase activity"/>
    <property type="evidence" value="ECO:0007669"/>
    <property type="project" value="UniProtKB-KW"/>
</dbReference>
<protein>
    <submittedName>
        <fullName evidence="4">NAD(P)-dependent dehydrogenase, short-chain alcohol dehydrogenase family</fullName>
    </submittedName>
</protein>
<dbReference type="SMART" id="SM00822">
    <property type="entry name" value="PKS_KR"/>
    <property type="match status" value="1"/>
</dbReference>
<organism evidence="4">
    <name type="scientific">Lentimicrobium saccharophilum</name>
    <dbReference type="NCBI Taxonomy" id="1678841"/>
    <lineage>
        <taxon>Bacteria</taxon>
        <taxon>Pseudomonadati</taxon>
        <taxon>Bacteroidota</taxon>
        <taxon>Bacteroidia</taxon>
        <taxon>Bacteroidales</taxon>
        <taxon>Lentimicrobiaceae</taxon>
        <taxon>Lentimicrobium</taxon>
    </lineage>
</organism>
<dbReference type="InterPro" id="IPR051122">
    <property type="entry name" value="SDR_DHRS6-like"/>
</dbReference>
<dbReference type="PANTHER" id="PTHR43477:SF1">
    <property type="entry name" value="DIHYDROANTICAPSIN 7-DEHYDROGENASE"/>
    <property type="match status" value="1"/>
</dbReference>
<dbReference type="EMBL" id="DF968182">
    <property type="protein sequence ID" value="GAP43737.1"/>
    <property type="molecule type" value="Genomic_DNA"/>
</dbReference>